<proteinExistence type="predicted"/>
<dbReference type="Proteomes" id="UP000309997">
    <property type="component" value="Unassembled WGS sequence"/>
</dbReference>
<evidence type="ECO:0000313" key="1">
    <source>
        <dbReference type="EMBL" id="KAL3577929.1"/>
    </source>
</evidence>
<sequence>MQSVNKNQSSKDQSYVTRWALFGAQGSARETSLQYMKLNKEVLGGESNVKILLCEDAETFKKAKVAQSGKEHV</sequence>
<keyword evidence="2" id="KW-1185">Reference proteome</keyword>
<comment type="caution">
    <text evidence="1">The sequence shown here is derived from an EMBL/GenBank/DDBJ whole genome shotgun (WGS) entry which is preliminary data.</text>
</comment>
<protein>
    <submittedName>
        <fullName evidence="1">Uncharacterized protein</fullName>
    </submittedName>
</protein>
<organism evidence="1 2">
    <name type="scientific">Populus alba</name>
    <name type="common">White poplar</name>
    <dbReference type="NCBI Taxonomy" id="43335"/>
    <lineage>
        <taxon>Eukaryota</taxon>
        <taxon>Viridiplantae</taxon>
        <taxon>Streptophyta</taxon>
        <taxon>Embryophyta</taxon>
        <taxon>Tracheophyta</taxon>
        <taxon>Spermatophyta</taxon>
        <taxon>Magnoliopsida</taxon>
        <taxon>eudicotyledons</taxon>
        <taxon>Gunneridae</taxon>
        <taxon>Pentapetalae</taxon>
        <taxon>rosids</taxon>
        <taxon>fabids</taxon>
        <taxon>Malpighiales</taxon>
        <taxon>Salicaceae</taxon>
        <taxon>Saliceae</taxon>
        <taxon>Populus</taxon>
    </lineage>
</organism>
<dbReference type="EMBL" id="RCHU02000010">
    <property type="protein sequence ID" value="KAL3577929.1"/>
    <property type="molecule type" value="Genomic_DNA"/>
</dbReference>
<name>A0ACC4BIP4_POPAL</name>
<gene>
    <name evidence="1" type="ORF">D5086_019433</name>
</gene>
<evidence type="ECO:0000313" key="2">
    <source>
        <dbReference type="Proteomes" id="UP000309997"/>
    </source>
</evidence>
<accession>A0ACC4BIP4</accession>
<reference evidence="1 2" key="1">
    <citation type="journal article" date="2024" name="Plant Biotechnol. J.">
        <title>Genome and CRISPR/Cas9 system of a widespread forest tree (Populus alba) in the world.</title>
        <authorList>
            <person name="Liu Y.J."/>
            <person name="Jiang P.F."/>
            <person name="Han X.M."/>
            <person name="Li X.Y."/>
            <person name="Wang H.M."/>
            <person name="Wang Y.J."/>
            <person name="Wang X.X."/>
            <person name="Zeng Q.Y."/>
        </authorList>
    </citation>
    <scope>NUCLEOTIDE SEQUENCE [LARGE SCALE GENOMIC DNA]</scope>
    <source>
        <strain evidence="2">cv. PAL-ZL1</strain>
    </source>
</reference>